<sequence length="128" mass="14931">MKGYPKHESKLALAKALIEEFPRLKNEFSVFEFEYYYHPEPRIGYIQTRLRNQQKTLPRSQKRFRIEPSTNKNIPGTKSSANNGNIPSLLSQEELEETISRMLGLDETEGNEADINQLPSETFRNRQD</sequence>
<protein>
    <submittedName>
        <fullName evidence="1">Uncharacterized protein</fullName>
    </submittedName>
</protein>
<evidence type="ECO:0000313" key="2">
    <source>
        <dbReference type="Proteomes" id="UP001239111"/>
    </source>
</evidence>
<organism evidence="1 2">
    <name type="scientific">Eretmocerus hayati</name>
    <dbReference type="NCBI Taxonomy" id="131215"/>
    <lineage>
        <taxon>Eukaryota</taxon>
        <taxon>Metazoa</taxon>
        <taxon>Ecdysozoa</taxon>
        <taxon>Arthropoda</taxon>
        <taxon>Hexapoda</taxon>
        <taxon>Insecta</taxon>
        <taxon>Pterygota</taxon>
        <taxon>Neoptera</taxon>
        <taxon>Endopterygota</taxon>
        <taxon>Hymenoptera</taxon>
        <taxon>Apocrita</taxon>
        <taxon>Proctotrupomorpha</taxon>
        <taxon>Chalcidoidea</taxon>
        <taxon>Aphelinidae</taxon>
        <taxon>Aphelininae</taxon>
        <taxon>Eretmocerus</taxon>
    </lineage>
</organism>
<proteinExistence type="predicted"/>
<dbReference type="Proteomes" id="UP001239111">
    <property type="component" value="Chromosome 3"/>
</dbReference>
<evidence type="ECO:0000313" key="1">
    <source>
        <dbReference type="EMBL" id="KAJ8671089.1"/>
    </source>
</evidence>
<comment type="caution">
    <text evidence="1">The sequence shown here is derived from an EMBL/GenBank/DDBJ whole genome shotgun (WGS) entry which is preliminary data.</text>
</comment>
<name>A0ACC2NL96_9HYME</name>
<reference evidence="1" key="1">
    <citation type="submission" date="2023-04" db="EMBL/GenBank/DDBJ databases">
        <title>A chromosome-level genome assembly of the parasitoid wasp Eretmocerus hayati.</title>
        <authorList>
            <person name="Zhong Y."/>
            <person name="Liu S."/>
            <person name="Liu Y."/>
        </authorList>
    </citation>
    <scope>NUCLEOTIDE SEQUENCE</scope>
    <source>
        <strain evidence="1">ZJU_SS_LIU_2023</strain>
    </source>
</reference>
<dbReference type="EMBL" id="CM056743">
    <property type="protein sequence ID" value="KAJ8671089.1"/>
    <property type="molecule type" value="Genomic_DNA"/>
</dbReference>
<gene>
    <name evidence="1" type="ORF">QAD02_002348</name>
</gene>
<keyword evidence="2" id="KW-1185">Reference proteome</keyword>
<accession>A0ACC2NL96</accession>